<proteinExistence type="predicted"/>
<keyword evidence="2" id="KW-1185">Reference proteome</keyword>
<dbReference type="RefSeq" id="WP_258418366.1">
    <property type="nucleotide sequence ID" value="NZ_JAPTNG010000023.1"/>
</dbReference>
<gene>
    <name evidence="1" type="ORF">O0535_22185</name>
</gene>
<protein>
    <submittedName>
        <fullName evidence="1">Uncharacterized protein</fullName>
    </submittedName>
</protein>
<name>A0ABT4I4N9_9BACL</name>
<accession>A0ABT4I4N9</accession>
<dbReference type="Proteomes" id="UP001067708">
    <property type="component" value="Unassembled WGS sequence"/>
</dbReference>
<sequence length="114" mass="13247">MIQNLATILCKNGLLKLYDMGDKKMQIDVQTLKEVVTALVKDTLEKQQYLIDNNIDDEKGHEKAHERLVTITKIITGLHDKVDGFRLKGEIWECEEESQLLVEQFMMKNHCDED</sequence>
<dbReference type="EMBL" id="JAPTNG010000023">
    <property type="protein sequence ID" value="MCZ0833420.1"/>
    <property type="molecule type" value="Genomic_DNA"/>
</dbReference>
<evidence type="ECO:0000313" key="1">
    <source>
        <dbReference type="EMBL" id="MCZ0833420.1"/>
    </source>
</evidence>
<comment type="caution">
    <text evidence="1">The sequence shown here is derived from an EMBL/GenBank/DDBJ whole genome shotgun (WGS) entry which is preliminary data.</text>
</comment>
<evidence type="ECO:0000313" key="2">
    <source>
        <dbReference type="Proteomes" id="UP001067708"/>
    </source>
</evidence>
<organism evidence="1 2">
    <name type="scientific">Brevibacillus halotolerans</name>
    <dbReference type="NCBI Taxonomy" id="1507437"/>
    <lineage>
        <taxon>Bacteria</taxon>
        <taxon>Bacillati</taxon>
        <taxon>Bacillota</taxon>
        <taxon>Bacilli</taxon>
        <taxon>Bacillales</taxon>
        <taxon>Paenibacillaceae</taxon>
        <taxon>Brevibacillus</taxon>
    </lineage>
</organism>
<reference evidence="1" key="1">
    <citation type="submission" date="2022-09" db="EMBL/GenBank/DDBJ databases">
        <title>Genome analysis and characterization of larvicidal activity of Brevibacillus strains.</title>
        <authorList>
            <person name="Patrusheva E.V."/>
            <person name="Izotova A.O."/>
            <person name="Toshchakov S.V."/>
            <person name="Sineoky S.P."/>
        </authorList>
    </citation>
    <scope>NUCLEOTIDE SEQUENCE</scope>
    <source>
        <strain evidence="1">VKPM_B-13244</strain>
    </source>
</reference>